<accession>A0A4S4M6X2</accession>
<feature type="domain" description="AB hydrolase-1" evidence="1">
    <location>
        <begin position="36"/>
        <end position="276"/>
    </location>
</feature>
<dbReference type="Proteomes" id="UP000310158">
    <property type="component" value="Unassembled WGS sequence"/>
</dbReference>
<dbReference type="SUPFAM" id="SSF53474">
    <property type="entry name" value="alpha/beta-Hydrolases"/>
    <property type="match status" value="1"/>
</dbReference>
<reference evidence="2 3" key="1">
    <citation type="submission" date="2019-02" db="EMBL/GenBank/DDBJ databases">
        <title>Genome sequencing of the rare red list fungi Bondarzewia mesenterica.</title>
        <authorList>
            <person name="Buettner E."/>
            <person name="Kellner H."/>
        </authorList>
    </citation>
    <scope>NUCLEOTIDE SEQUENCE [LARGE SCALE GENOMIC DNA]</scope>
    <source>
        <strain evidence="2 3">DSM 108281</strain>
    </source>
</reference>
<name>A0A4S4M6X2_9AGAM</name>
<dbReference type="InterPro" id="IPR000073">
    <property type="entry name" value="AB_hydrolase_1"/>
</dbReference>
<evidence type="ECO:0000313" key="2">
    <source>
        <dbReference type="EMBL" id="THH20288.1"/>
    </source>
</evidence>
<protein>
    <recommendedName>
        <fullName evidence="1">AB hydrolase-1 domain-containing protein</fullName>
    </recommendedName>
</protein>
<gene>
    <name evidence="2" type="ORF">EW146_g1043</name>
</gene>
<dbReference type="EMBL" id="SGPL01000025">
    <property type="protein sequence ID" value="THH20288.1"/>
    <property type="molecule type" value="Genomic_DNA"/>
</dbReference>
<comment type="caution">
    <text evidence="2">The sequence shown here is derived from an EMBL/GenBank/DDBJ whole genome shotgun (WGS) entry which is preliminary data.</text>
</comment>
<dbReference type="InterPro" id="IPR052370">
    <property type="entry name" value="Meta-cleavage_hydrolase"/>
</dbReference>
<evidence type="ECO:0000259" key="1">
    <source>
        <dbReference type="Pfam" id="PF00561"/>
    </source>
</evidence>
<dbReference type="AlphaFoldDB" id="A0A4S4M6X2"/>
<organism evidence="2 3">
    <name type="scientific">Bondarzewia mesenterica</name>
    <dbReference type="NCBI Taxonomy" id="1095465"/>
    <lineage>
        <taxon>Eukaryota</taxon>
        <taxon>Fungi</taxon>
        <taxon>Dikarya</taxon>
        <taxon>Basidiomycota</taxon>
        <taxon>Agaricomycotina</taxon>
        <taxon>Agaricomycetes</taxon>
        <taxon>Russulales</taxon>
        <taxon>Bondarzewiaceae</taxon>
        <taxon>Bondarzewia</taxon>
    </lineage>
</organism>
<dbReference type="Pfam" id="PF00561">
    <property type="entry name" value="Abhydrolase_1"/>
    <property type="match status" value="1"/>
</dbReference>
<sequence length="499" mass="55686">MPYVDLPYGEDYASLWYVTNSATGTVGGFNPDKPTVIMLHPIFLDSTWLYAQFEDPRLHENFNIIAFDARCAGRTVSRPNGKHDHWTDAADVAFACQTLWLPPAHIWASESFGTNAALRLAALFPEMCLSITLLTVPSPTEYVSASVTNQHGRQLTSGVFTPNRLRVYFHRFEEILQMWSTAPDLDTLEHALMEVVTLLLGPDIHVDLMDDLVAYFQMKYPPFRRSNIAQLANLIMNRTALSAKELAAVTQPVLLVHGDKNEIHPLEYAERMKAELVNAHDGAKLYVMKGAQGYLNVVPSCASLANQVFFKFLCRQPPARSDLRPPSQAMYSRMERALGRLAEFAGDATIAERDPLSSMSFSRVTPDVEKSQMAHIMTNAKGQLRALSPLGADGRPMRKYSERRHDHWFQGDRDGISHASSSHYERIAFHRETMPIGAPMLEGPSKELVTHDVIHDNAIRRPAYNGVNPNAVEKLVIKGASMSRVAAATNLPIGRLFSS</sequence>
<dbReference type="OrthoDB" id="19657at2759"/>
<dbReference type="PANTHER" id="PTHR43139">
    <property type="entry name" value="SI:DKEY-122A22.2"/>
    <property type="match status" value="1"/>
</dbReference>
<dbReference type="PANTHER" id="PTHR43139:SF52">
    <property type="entry name" value="SI:DKEY-122A22.2"/>
    <property type="match status" value="1"/>
</dbReference>
<proteinExistence type="predicted"/>
<keyword evidence="3" id="KW-1185">Reference proteome</keyword>
<dbReference type="Gene3D" id="3.40.50.1820">
    <property type="entry name" value="alpha/beta hydrolase"/>
    <property type="match status" value="1"/>
</dbReference>
<evidence type="ECO:0000313" key="3">
    <source>
        <dbReference type="Proteomes" id="UP000310158"/>
    </source>
</evidence>
<dbReference type="InterPro" id="IPR029058">
    <property type="entry name" value="AB_hydrolase_fold"/>
</dbReference>